<keyword evidence="7" id="KW-1185">Reference proteome</keyword>
<feature type="transmembrane region" description="Helical" evidence="4">
    <location>
        <begin position="459"/>
        <end position="477"/>
    </location>
</feature>
<feature type="transmembrane region" description="Helical" evidence="4">
    <location>
        <begin position="167"/>
        <end position="186"/>
    </location>
</feature>
<dbReference type="GO" id="GO:0016020">
    <property type="term" value="C:membrane"/>
    <property type="evidence" value="ECO:0007669"/>
    <property type="project" value="UniProtKB-SubCell"/>
</dbReference>
<evidence type="ECO:0000256" key="2">
    <source>
        <dbReference type="ARBA" id="ARBA00006727"/>
    </source>
</evidence>
<keyword evidence="4" id="KW-1133">Transmembrane helix</keyword>
<protein>
    <recommendedName>
        <fullName evidence="5">Major facilitator superfamily (MFS) profile domain-containing protein</fullName>
    </recommendedName>
</protein>
<dbReference type="InterPro" id="IPR020846">
    <property type="entry name" value="MFS_dom"/>
</dbReference>
<feature type="transmembrane region" description="Helical" evidence="4">
    <location>
        <begin position="255"/>
        <end position="275"/>
    </location>
</feature>
<dbReference type="InterPro" id="IPR036259">
    <property type="entry name" value="MFS_trans_sf"/>
</dbReference>
<dbReference type="SUPFAM" id="SSF103473">
    <property type="entry name" value="MFS general substrate transporter"/>
    <property type="match status" value="1"/>
</dbReference>
<feature type="region of interest" description="Disordered" evidence="3">
    <location>
        <begin position="1"/>
        <end position="66"/>
    </location>
</feature>
<proteinExistence type="inferred from homology"/>
<dbReference type="Proteomes" id="UP000054107">
    <property type="component" value="Unassembled WGS sequence"/>
</dbReference>
<evidence type="ECO:0000256" key="3">
    <source>
        <dbReference type="SAM" id="MobiDB-lite"/>
    </source>
</evidence>
<dbReference type="CDD" id="cd17352">
    <property type="entry name" value="MFS_MCT_SLC16"/>
    <property type="match status" value="1"/>
</dbReference>
<organism evidence="6 7">
    <name type="scientific">Parasitella parasitica</name>
    <dbReference type="NCBI Taxonomy" id="35722"/>
    <lineage>
        <taxon>Eukaryota</taxon>
        <taxon>Fungi</taxon>
        <taxon>Fungi incertae sedis</taxon>
        <taxon>Mucoromycota</taxon>
        <taxon>Mucoromycotina</taxon>
        <taxon>Mucoromycetes</taxon>
        <taxon>Mucorales</taxon>
        <taxon>Mucorineae</taxon>
        <taxon>Mucoraceae</taxon>
        <taxon>Parasitella</taxon>
    </lineage>
</organism>
<evidence type="ECO:0000259" key="5">
    <source>
        <dbReference type="PROSITE" id="PS50850"/>
    </source>
</evidence>
<comment type="similarity">
    <text evidence="2">Belongs to the major facilitator superfamily. Monocarboxylate porter (TC 2.A.1.13) family.</text>
</comment>
<keyword evidence="4" id="KW-0472">Membrane</keyword>
<dbReference type="InterPro" id="IPR050327">
    <property type="entry name" value="Proton-linked_MCT"/>
</dbReference>
<dbReference type="STRING" id="35722.A0A0B7NT76"/>
<dbReference type="EMBL" id="LN733886">
    <property type="protein sequence ID" value="CEP18720.1"/>
    <property type="molecule type" value="Genomic_DNA"/>
</dbReference>
<dbReference type="Pfam" id="PF07690">
    <property type="entry name" value="MFS_1"/>
    <property type="match status" value="1"/>
</dbReference>
<dbReference type="GO" id="GO:0022857">
    <property type="term" value="F:transmembrane transporter activity"/>
    <property type="evidence" value="ECO:0007669"/>
    <property type="project" value="InterPro"/>
</dbReference>
<dbReference type="OrthoDB" id="6499973at2759"/>
<name>A0A0B7NT76_9FUNG</name>
<sequence>MSYVEENVIKSQSASFDVKEEEKLKSSNIENEEINHVEKAGSVGSSESTAKTNTLTPSEKDVEKATAQLPPVVEEEGPDGGYGWFVVLGAFSVQITSFGVVSSWGKQYTEQNMQCRVMQDYFHQNMFADNPKALVDLSFVGTLALVFINGASPIVQVFVARFGLRPVMIVGTLFITIALEMAGFASQIWHLYLTQGILFGLGASCMYGTVMAVTPQWFTKNRGIALGIVAGGSGIGGLVVPFIVTPLNRNLGPGWTYRILGFICLACDILACVFVKERIVRKKEKKSISQLIPFGVLKNKNFLLFSIASDIGLFGYFVPFFFLPAYATYLGMSDSQGSALIAVCSSMNFVGRLAAGALADRIGRLNSNIIFTLLTAISCLLIWTFAFDYSSLMGFSAVFGFGCGSYFALMSPIAANLLGMEQLPSGLSLLLFLNMIPVFGSNIASAIETGVSSAPFFSYKMFAGVAWLIGAILLILLKFKINRNPFVNI</sequence>
<dbReference type="PROSITE" id="PS50850">
    <property type="entry name" value="MFS"/>
    <property type="match status" value="1"/>
</dbReference>
<dbReference type="PANTHER" id="PTHR11360">
    <property type="entry name" value="MONOCARBOXYLATE TRANSPORTER"/>
    <property type="match status" value="1"/>
</dbReference>
<feature type="transmembrane region" description="Helical" evidence="4">
    <location>
        <begin position="224"/>
        <end position="243"/>
    </location>
</feature>
<dbReference type="InterPro" id="IPR011701">
    <property type="entry name" value="MFS"/>
</dbReference>
<feature type="transmembrane region" description="Helical" evidence="4">
    <location>
        <begin position="82"/>
        <end position="104"/>
    </location>
</feature>
<feature type="transmembrane region" description="Helical" evidence="4">
    <location>
        <begin position="427"/>
        <end position="447"/>
    </location>
</feature>
<feature type="transmembrane region" description="Helical" evidence="4">
    <location>
        <begin position="302"/>
        <end position="327"/>
    </location>
</feature>
<evidence type="ECO:0000313" key="7">
    <source>
        <dbReference type="Proteomes" id="UP000054107"/>
    </source>
</evidence>
<dbReference type="AlphaFoldDB" id="A0A0B7NT76"/>
<feature type="transmembrane region" description="Helical" evidence="4">
    <location>
        <begin position="192"/>
        <end position="212"/>
    </location>
</feature>
<dbReference type="Gene3D" id="1.20.1250.20">
    <property type="entry name" value="MFS general substrate transporter like domains"/>
    <property type="match status" value="2"/>
</dbReference>
<comment type="subcellular location">
    <subcellularLocation>
        <location evidence="1">Membrane</location>
        <topology evidence="1">Multi-pass membrane protein</topology>
    </subcellularLocation>
</comment>
<dbReference type="PANTHER" id="PTHR11360:SF284">
    <property type="entry name" value="EG:103B4.3 PROTEIN-RELATED"/>
    <property type="match status" value="1"/>
</dbReference>
<gene>
    <name evidence="6" type="primary">PARPA_13027.1 scaffold 45703</name>
</gene>
<evidence type="ECO:0000256" key="1">
    <source>
        <dbReference type="ARBA" id="ARBA00004141"/>
    </source>
</evidence>
<keyword evidence="4" id="KW-0812">Transmembrane</keyword>
<feature type="compositionally biased region" description="Polar residues" evidence="3">
    <location>
        <begin position="43"/>
        <end position="57"/>
    </location>
</feature>
<reference evidence="6 7" key="1">
    <citation type="submission" date="2014-09" db="EMBL/GenBank/DDBJ databases">
        <authorList>
            <person name="Ellenberger Sabrina"/>
        </authorList>
    </citation>
    <scope>NUCLEOTIDE SEQUENCE [LARGE SCALE GENOMIC DNA]</scope>
    <source>
        <strain evidence="6 7">CBS 412.66</strain>
    </source>
</reference>
<evidence type="ECO:0000313" key="6">
    <source>
        <dbReference type="EMBL" id="CEP18720.1"/>
    </source>
</evidence>
<accession>A0A0B7NT76</accession>
<feature type="transmembrane region" description="Helical" evidence="4">
    <location>
        <begin position="137"/>
        <end position="160"/>
    </location>
</feature>
<feature type="transmembrane region" description="Helical" evidence="4">
    <location>
        <begin position="365"/>
        <end position="386"/>
    </location>
</feature>
<feature type="transmembrane region" description="Helical" evidence="4">
    <location>
        <begin position="339"/>
        <end position="358"/>
    </location>
</feature>
<feature type="domain" description="Major facilitator superfamily (MFS) profile" evidence="5">
    <location>
        <begin position="85"/>
        <end position="482"/>
    </location>
</feature>
<evidence type="ECO:0000256" key="4">
    <source>
        <dbReference type="SAM" id="Phobius"/>
    </source>
</evidence>
<feature type="transmembrane region" description="Helical" evidence="4">
    <location>
        <begin position="392"/>
        <end position="415"/>
    </location>
</feature>